<keyword evidence="1" id="KW-0472">Membrane</keyword>
<gene>
    <name evidence="2" type="ORF">CEXT_219841</name>
</gene>
<evidence type="ECO:0000313" key="3">
    <source>
        <dbReference type="Proteomes" id="UP001054945"/>
    </source>
</evidence>
<name>A0AAV4QS92_CAEEX</name>
<protein>
    <submittedName>
        <fullName evidence="2">Uncharacterized protein</fullName>
    </submittedName>
</protein>
<evidence type="ECO:0000256" key="1">
    <source>
        <dbReference type="SAM" id="Phobius"/>
    </source>
</evidence>
<sequence length="129" mass="15269">MSHSQNWIKEAFCRFFFFFTWKGWKLCHVLNFKISNMLRIFTIQKKKTVEDLHLDVFFIVAFVTAFFEVTLFSSGLIAHEQHKLRNSSSSCTQKEHSIVILNFSYTFMMLWGMGFLQLFLDITALYVTA</sequence>
<keyword evidence="3" id="KW-1185">Reference proteome</keyword>
<feature type="transmembrane region" description="Helical" evidence="1">
    <location>
        <begin position="56"/>
        <end position="78"/>
    </location>
</feature>
<dbReference type="AlphaFoldDB" id="A0AAV4QS92"/>
<reference evidence="2 3" key="1">
    <citation type="submission" date="2021-06" db="EMBL/GenBank/DDBJ databases">
        <title>Caerostris extrusa draft genome.</title>
        <authorList>
            <person name="Kono N."/>
            <person name="Arakawa K."/>
        </authorList>
    </citation>
    <scope>NUCLEOTIDE SEQUENCE [LARGE SCALE GENOMIC DNA]</scope>
</reference>
<dbReference type="Proteomes" id="UP001054945">
    <property type="component" value="Unassembled WGS sequence"/>
</dbReference>
<dbReference type="EMBL" id="BPLR01006581">
    <property type="protein sequence ID" value="GIY10946.1"/>
    <property type="molecule type" value="Genomic_DNA"/>
</dbReference>
<evidence type="ECO:0000313" key="2">
    <source>
        <dbReference type="EMBL" id="GIY10946.1"/>
    </source>
</evidence>
<keyword evidence="1" id="KW-0812">Transmembrane</keyword>
<accession>A0AAV4QS92</accession>
<comment type="caution">
    <text evidence="2">The sequence shown here is derived from an EMBL/GenBank/DDBJ whole genome shotgun (WGS) entry which is preliminary data.</text>
</comment>
<organism evidence="2 3">
    <name type="scientific">Caerostris extrusa</name>
    <name type="common">Bark spider</name>
    <name type="synonym">Caerostris bankana</name>
    <dbReference type="NCBI Taxonomy" id="172846"/>
    <lineage>
        <taxon>Eukaryota</taxon>
        <taxon>Metazoa</taxon>
        <taxon>Ecdysozoa</taxon>
        <taxon>Arthropoda</taxon>
        <taxon>Chelicerata</taxon>
        <taxon>Arachnida</taxon>
        <taxon>Araneae</taxon>
        <taxon>Araneomorphae</taxon>
        <taxon>Entelegynae</taxon>
        <taxon>Araneoidea</taxon>
        <taxon>Araneidae</taxon>
        <taxon>Caerostris</taxon>
    </lineage>
</organism>
<proteinExistence type="predicted"/>
<keyword evidence="1" id="KW-1133">Transmembrane helix</keyword>
<feature type="transmembrane region" description="Helical" evidence="1">
    <location>
        <begin position="99"/>
        <end position="120"/>
    </location>
</feature>